<sequence>MQYEYLRRYLNQILLCPHCKKGFKAVETAPPSNLSTSSRWVHQLQHQKSSQISWPRVSGDRNNHTNSQWGPFFGGTASGTAASSLPAANQAASIGQTGDDNGKRDRGAVSDVGEDPLRKRRLVDDELLRTVSGSNCRSSINGELSQLKTRNMLMRKTVIEISKKLHQWRSAREEKQKAKQNERQQPKHGKNIDTPGVNEQGSPAVGSSSGASAFVTERTAVKMVSMNVPDSDFHDFDTDRTEFSFADNDVWAAYDTDEGMPRFYALIHKVISVNPFKIRFSWLNSKSNSELGPVDWIGSGFTKTCGEFRVGRHETYELLNSFSHKVKWTKGPRGVIRVYPAKGEIWALYRNWSPDWNEETPEEERHAYEMAEVVDDYAEDQGVTVASLVKVPGFKTVYRRRFNDKERRTVPKGEMFRFSHRVPSHPLTGEQAPSGCLELDPAATPVALLQESS</sequence>
<evidence type="ECO:0008006" key="6">
    <source>
        <dbReference type="Google" id="ProtNLM"/>
    </source>
</evidence>
<feature type="region of interest" description="Disordered" evidence="1">
    <location>
        <begin position="49"/>
        <end position="113"/>
    </location>
</feature>
<dbReference type="Pfam" id="PF23551">
    <property type="entry name" value="Zn_ribbon_20"/>
    <property type="match status" value="1"/>
</dbReference>
<feature type="region of interest" description="Disordered" evidence="1">
    <location>
        <begin position="167"/>
        <end position="211"/>
    </location>
</feature>
<name>A0AAD3XVY5_NEPGR</name>
<protein>
    <recommendedName>
        <fullName evidence="6">DUF3444 domain-containing protein</fullName>
    </recommendedName>
</protein>
<feature type="compositionally biased region" description="Low complexity" evidence="1">
    <location>
        <begin position="81"/>
        <end position="93"/>
    </location>
</feature>
<dbReference type="InterPro" id="IPR056988">
    <property type="entry name" value="Zn_ribbon_pln"/>
</dbReference>
<evidence type="ECO:0000313" key="4">
    <source>
        <dbReference type="EMBL" id="GMH18360.1"/>
    </source>
</evidence>
<feature type="domain" description="Zinc beta-ribbon" evidence="3">
    <location>
        <begin position="1"/>
        <end position="26"/>
    </location>
</feature>
<dbReference type="EMBL" id="BSYO01000019">
    <property type="protein sequence ID" value="GMH18360.1"/>
    <property type="molecule type" value="Genomic_DNA"/>
</dbReference>
<evidence type="ECO:0000313" key="5">
    <source>
        <dbReference type="Proteomes" id="UP001279734"/>
    </source>
</evidence>
<evidence type="ECO:0000259" key="2">
    <source>
        <dbReference type="Pfam" id="PF11926"/>
    </source>
</evidence>
<reference evidence="4" key="1">
    <citation type="submission" date="2023-05" db="EMBL/GenBank/DDBJ databases">
        <title>Nepenthes gracilis genome sequencing.</title>
        <authorList>
            <person name="Fukushima K."/>
        </authorList>
    </citation>
    <scope>NUCLEOTIDE SEQUENCE</scope>
    <source>
        <strain evidence="4">SING2019-196</strain>
    </source>
</reference>
<feature type="compositionally biased region" description="Low complexity" evidence="1">
    <location>
        <begin position="201"/>
        <end position="211"/>
    </location>
</feature>
<organism evidence="4 5">
    <name type="scientific">Nepenthes gracilis</name>
    <name type="common">Slender pitcher plant</name>
    <dbReference type="NCBI Taxonomy" id="150966"/>
    <lineage>
        <taxon>Eukaryota</taxon>
        <taxon>Viridiplantae</taxon>
        <taxon>Streptophyta</taxon>
        <taxon>Embryophyta</taxon>
        <taxon>Tracheophyta</taxon>
        <taxon>Spermatophyta</taxon>
        <taxon>Magnoliopsida</taxon>
        <taxon>eudicotyledons</taxon>
        <taxon>Gunneridae</taxon>
        <taxon>Pentapetalae</taxon>
        <taxon>Caryophyllales</taxon>
        <taxon>Nepenthaceae</taxon>
        <taxon>Nepenthes</taxon>
    </lineage>
</organism>
<dbReference type="PANTHER" id="PTHR45089">
    <property type="entry name" value="DNAJ HEAT SHOCK AMINO-TERMINAL DOMAIN PROTEIN-RELATED"/>
    <property type="match status" value="1"/>
</dbReference>
<dbReference type="InterPro" id="IPR024593">
    <property type="entry name" value="DUF3444"/>
</dbReference>
<keyword evidence="5" id="KW-1185">Reference proteome</keyword>
<proteinExistence type="predicted"/>
<dbReference type="Proteomes" id="UP001279734">
    <property type="component" value="Unassembled WGS sequence"/>
</dbReference>
<dbReference type="AlphaFoldDB" id="A0AAD3XVY5"/>
<feature type="domain" description="DUF3444" evidence="2">
    <location>
        <begin position="225"/>
        <end position="430"/>
    </location>
</feature>
<dbReference type="Pfam" id="PF11926">
    <property type="entry name" value="DUF3444"/>
    <property type="match status" value="1"/>
</dbReference>
<evidence type="ECO:0000259" key="3">
    <source>
        <dbReference type="Pfam" id="PF23551"/>
    </source>
</evidence>
<gene>
    <name evidence="4" type="ORF">Nepgr_020201</name>
</gene>
<dbReference type="PANTHER" id="PTHR45089:SF50">
    <property type="entry name" value="DNAJ HEAT SHOCK AMINO-TERMINAL DOMAIN PROTEIN-RELATED"/>
    <property type="match status" value="1"/>
</dbReference>
<feature type="compositionally biased region" description="Basic and acidic residues" evidence="1">
    <location>
        <begin position="170"/>
        <end position="185"/>
    </location>
</feature>
<comment type="caution">
    <text evidence="4">The sequence shown here is derived from an EMBL/GenBank/DDBJ whole genome shotgun (WGS) entry which is preliminary data.</text>
</comment>
<evidence type="ECO:0000256" key="1">
    <source>
        <dbReference type="SAM" id="MobiDB-lite"/>
    </source>
</evidence>
<accession>A0AAD3XVY5</accession>